<reference evidence="4 5" key="1">
    <citation type="submission" date="2018-05" db="EMBL/GenBank/DDBJ databases">
        <title>Acuticoccus sediminis sp. nov., isolated from deep-sea sediment of Indian Ocean.</title>
        <authorList>
            <person name="Liu X."/>
            <person name="Lai Q."/>
            <person name="Du Y."/>
            <person name="Sun F."/>
            <person name="Zhang X."/>
            <person name="Wang S."/>
            <person name="Shao Z."/>
        </authorList>
    </citation>
    <scope>NUCLEOTIDE SEQUENCE [LARGE SCALE GENOMIC DNA]</scope>
    <source>
        <strain evidence="4 5">PTG4-2</strain>
    </source>
</reference>
<keyword evidence="1" id="KW-0472">Membrane</keyword>
<evidence type="ECO:0000256" key="2">
    <source>
        <dbReference type="SAM" id="MobiDB-lite"/>
    </source>
</evidence>
<dbReference type="InterPro" id="IPR050330">
    <property type="entry name" value="Bact_OuterMem_StrucFunc"/>
</dbReference>
<dbReference type="AlphaFoldDB" id="A0A8B2P616"/>
<feature type="domain" description="OmpA-like" evidence="3">
    <location>
        <begin position="364"/>
        <end position="484"/>
    </location>
</feature>
<dbReference type="PANTHER" id="PTHR30329:SF21">
    <property type="entry name" value="LIPOPROTEIN YIAD-RELATED"/>
    <property type="match status" value="1"/>
</dbReference>
<organism evidence="4 5">
    <name type="scientific">Acuticoccus sediminis</name>
    <dbReference type="NCBI Taxonomy" id="2184697"/>
    <lineage>
        <taxon>Bacteria</taxon>
        <taxon>Pseudomonadati</taxon>
        <taxon>Pseudomonadota</taxon>
        <taxon>Alphaproteobacteria</taxon>
        <taxon>Hyphomicrobiales</taxon>
        <taxon>Amorphaceae</taxon>
        <taxon>Acuticoccus</taxon>
    </lineage>
</organism>
<dbReference type="SUPFAM" id="SSF103088">
    <property type="entry name" value="OmpA-like"/>
    <property type="match status" value="1"/>
</dbReference>
<protein>
    <recommendedName>
        <fullName evidence="3">OmpA-like domain-containing protein</fullName>
    </recommendedName>
</protein>
<keyword evidence="5" id="KW-1185">Reference proteome</keyword>
<dbReference type="Gene3D" id="3.30.1330.60">
    <property type="entry name" value="OmpA-like domain"/>
    <property type="match status" value="1"/>
</dbReference>
<dbReference type="InterPro" id="IPR006665">
    <property type="entry name" value="OmpA-like"/>
</dbReference>
<dbReference type="EMBL" id="QHHQ01000001">
    <property type="protein sequence ID" value="RAI04009.1"/>
    <property type="molecule type" value="Genomic_DNA"/>
</dbReference>
<dbReference type="InterPro" id="IPR036737">
    <property type="entry name" value="OmpA-like_sf"/>
</dbReference>
<feature type="region of interest" description="Disordered" evidence="2">
    <location>
        <begin position="179"/>
        <end position="202"/>
    </location>
</feature>
<name>A0A8B2P616_9HYPH</name>
<sequence>MHASVLALAATLLAAPSGTGPALLRGDPGGAAAVLTVQFGDSPQEQRRKAIEQRRREIDRLRHAAEREREERRRQRLEAMRGSQEAGGAAWKADGQVQGSVAGGTGAYHAESFAGGGEGAPRDSFGRRHLAYQLAADPDGDRRARRLATAYAPARSALTRHLLSRGRRGDTQAAQLAREYNQRSWERQETKRAEQAPTGELGPLGKLRWGDLVRRDNEYSIFQTNDLHRLVANRDDTDRFRWNALSLQEYTFDNGWTESVASRRDGSTVRTLRDAEDVPIRRTRTDANGDEVTLFNNLPSWWQEKSRIDVNIGAEGFDTGIGGQVIDGAVSSLDELYRAATAEPLGNPRRSFTLNQLLVNEGLRGLMPGIDVDTINFETNSAVVSEDEMAVLELIGAAISAAVAANPREVFLIEGHTDAKGDDLDNMELSDRRAEAVAMLLTEAFNIPPENFVTHGYGEEFLKVETQDEERRNRRVTIRRITPLLTEGTELSPMATAPDS</sequence>
<evidence type="ECO:0000259" key="3">
    <source>
        <dbReference type="PROSITE" id="PS51123"/>
    </source>
</evidence>
<gene>
    <name evidence="4" type="ORF">DLJ53_05980</name>
</gene>
<dbReference type="OrthoDB" id="9792021at2"/>
<dbReference type="CDD" id="cd07185">
    <property type="entry name" value="OmpA_C-like"/>
    <property type="match status" value="1"/>
</dbReference>
<feature type="compositionally biased region" description="Basic and acidic residues" evidence="2">
    <location>
        <begin position="66"/>
        <end position="79"/>
    </location>
</feature>
<evidence type="ECO:0000256" key="1">
    <source>
        <dbReference type="PROSITE-ProRule" id="PRU00473"/>
    </source>
</evidence>
<dbReference type="PROSITE" id="PS51123">
    <property type="entry name" value="OMPA_2"/>
    <property type="match status" value="1"/>
</dbReference>
<proteinExistence type="predicted"/>
<dbReference type="Proteomes" id="UP000249590">
    <property type="component" value="Unassembled WGS sequence"/>
</dbReference>
<dbReference type="Pfam" id="PF00691">
    <property type="entry name" value="OmpA"/>
    <property type="match status" value="1"/>
</dbReference>
<feature type="compositionally biased region" description="Basic and acidic residues" evidence="2">
    <location>
        <begin position="180"/>
        <end position="194"/>
    </location>
</feature>
<evidence type="ECO:0000313" key="5">
    <source>
        <dbReference type="Proteomes" id="UP000249590"/>
    </source>
</evidence>
<dbReference type="PANTHER" id="PTHR30329">
    <property type="entry name" value="STATOR ELEMENT OF FLAGELLAR MOTOR COMPLEX"/>
    <property type="match status" value="1"/>
</dbReference>
<feature type="region of interest" description="Disordered" evidence="2">
    <location>
        <begin position="66"/>
        <end position="93"/>
    </location>
</feature>
<dbReference type="RefSeq" id="WP_111343142.1">
    <property type="nucleotide sequence ID" value="NZ_QHHQ01000001.1"/>
</dbReference>
<accession>A0A8B2P616</accession>
<dbReference type="GO" id="GO:0016020">
    <property type="term" value="C:membrane"/>
    <property type="evidence" value="ECO:0007669"/>
    <property type="project" value="UniProtKB-UniRule"/>
</dbReference>
<comment type="caution">
    <text evidence="4">The sequence shown here is derived from an EMBL/GenBank/DDBJ whole genome shotgun (WGS) entry which is preliminary data.</text>
</comment>
<evidence type="ECO:0000313" key="4">
    <source>
        <dbReference type="EMBL" id="RAI04009.1"/>
    </source>
</evidence>